<dbReference type="Proteomes" id="UP000054270">
    <property type="component" value="Unassembled WGS sequence"/>
</dbReference>
<dbReference type="EMBL" id="KN817529">
    <property type="protein sequence ID" value="KJA26149.1"/>
    <property type="molecule type" value="Genomic_DNA"/>
</dbReference>
<dbReference type="Pfam" id="PF01553">
    <property type="entry name" value="Acyltransferase"/>
    <property type="match status" value="1"/>
</dbReference>
<organism evidence="2 3">
    <name type="scientific">Hypholoma sublateritium (strain FD-334 SS-4)</name>
    <dbReference type="NCBI Taxonomy" id="945553"/>
    <lineage>
        <taxon>Eukaryota</taxon>
        <taxon>Fungi</taxon>
        <taxon>Dikarya</taxon>
        <taxon>Basidiomycota</taxon>
        <taxon>Agaricomycotina</taxon>
        <taxon>Agaricomycetes</taxon>
        <taxon>Agaricomycetidae</taxon>
        <taxon>Agaricales</taxon>
        <taxon>Agaricineae</taxon>
        <taxon>Strophariaceae</taxon>
        <taxon>Hypholoma</taxon>
    </lineage>
</organism>
<dbReference type="PANTHER" id="PTHR10983">
    <property type="entry name" value="1-ACYLGLYCEROL-3-PHOSPHATE ACYLTRANSFERASE-RELATED"/>
    <property type="match status" value="1"/>
</dbReference>
<dbReference type="OrthoDB" id="189226at2759"/>
<dbReference type="SUPFAM" id="SSF69593">
    <property type="entry name" value="Glycerol-3-phosphate (1)-acyltransferase"/>
    <property type="match status" value="1"/>
</dbReference>
<dbReference type="STRING" id="945553.A0A0D2P5G0"/>
<dbReference type="OMA" id="FYIREFR"/>
<evidence type="ECO:0000313" key="2">
    <source>
        <dbReference type="EMBL" id="KJA26149.1"/>
    </source>
</evidence>
<proteinExistence type="predicted"/>
<evidence type="ECO:0000259" key="1">
    <source>
        <dbReference type="SMART" id="SM00563"/>
    </source>
</evidence>
<dbReference type="GO" id="GO:0005783">
    <property type="term" value="C:endoplasmic reticulum"/>
    <property type="evidence" value="ECO:0007669"/>
    <property type="project" value="TreeGrafter"/>
</dbReference>
<dbReference type="PANTHER" id="PTHR10983:SF16">
    <property type="entry name" value="LYSOCARDIOLIPIN ACYLTRANSFERASE 1"/>
    <property type="match status" value="1"/>
</dbReference>
<dbReference type="SMART" id="SM00563">
    <property type="entry name" value="PlsC"/>
    <property type="match status" value="1"/>
</dbReference>
<dbReference type="InterPro" id="IPR002123">
    <property type="entry name" value="Plipid/glycerol_acylTrfase"/>
</dbReference>
<protein>
    <recommendedName>
        <fullName evidence="1">Phospholipid/glycerol acyltransferase domain-containing protein</fullName>
    </recommendedName>
</protein>
<reference evidence="3" key="1">
    <citation type="submission" date="2014-04" db="EMBL/GenBank/DDBJ databases">
        <title>Evolutionary Origins and Diversification of the Mycorrhizal Mutualists.</title>
        <authorList>
            <consortium name="DOE Joint Genome Institute"/>
            <consortium name="Mycorrhizal Genomics Consortium"/>
            <person name="Kohler A."/>
            <person name="Kuo A."/>
            <person name="Nagy L.G."/>
            <person name="Floudas D."/>
            <person name="Copeland A."/>
            <person name="Barry K.W."/>
            <person name="Cichocki N."/>
            <person name="Veneault-Fourrey C."/>
            <person name="LaButti K."/>
            <person name="Lindquist E.A."/>
            <person name="Lipzen A."/>
            <person name="Lundell T."/>
            <person name="Morin E."/>
            <person name="Murat C."/>
            <person name="Riley R."/>
            <person name="Ohm R."/>
            <person name="Sun H."/>
            <person name="Tunlid A."/>
            <person name="Henrissat B."/>
            <person name="Grigoriev I.V."/>
            <person name="Hibbett D.S."/>
            <person name="Martin F."/>
        </authorList>
    </citation>
    <scope>NUCLEOTIDE SEQUENCE [LARGE SCALE GENOMIC DNA]</scope>
    <source>
        <strain evidence="3">FD-334 SS-4</strain>
    </source>
</reference>
<sequence length="357" mass="40482">MCCWFAPSTLRITFETQGMGAFTQAELDRYVVRDAAGTPVALDLPTQFVLIANHQVRLHAPSMCHAHPPQVYLDWWYAWCLTYFMSPHGVHRYVYITLKKSLRWVPVVGWGMQFFKFIFLARSWASDRRQLAVDLASLGREAEREGKPLCFILYPEGTLVSKDTRPRSKKYADKIGISDMKHILLPRSTGLHYSLRALAPRIPDLRLLDLTVAYPGIPPMGYGQDYYTLRSVFFDGVAPPAIHMHLRMFDVKTGVPIGDLAGAGAGGVSESDRRPRRVVEVDIPGAEKDVFDLWLRKLWQEKDDGMERFCATGALAPKAEAPVVEIPLALRRRREVLDAFAFFWPAGVAYLWGRIRG</sequence>
<name>A0A0D2P5G0_HYPSF</name>
<feature type="domain" description="Phospholipid/glycerol acyltransferase" evidence="1">
    <location>
        <begin position="48"/>
        <end position="192"/>
    </location>
</feature>
<dbReference type="GO" id="GO:0036149">
    <property type="term" value="P:phosphatidylinositol acyl-chain remodeling"/>
    <property type="evidence" value="ECO:0007669"/>
    <property type="project" value="TreeGrafter"/>
</dbReference>
<keyword evidence="3" id="KW-1185">Reference proteome</keyword>
<gene>
    <name evidence="2" type="ORF">HYPSUDRAFT_1067743</name>
</gene>
<dbReference type="AlphaFoldDB" id="A0A0D2P5G0"/>
<accession>A0A0D2P5G0</accession>
<dbReference type="GO" id="GO:0016746">
    <property type="term" value="F:acyltransferase activity"/>
    <property type="evidence" value="ECO:0007669"/>
    <property type="project" value="InterPro"/>
</dbReference>
<dbReference type="CDD" id="cd07990">
    <property type="entry name" value="LPLAT_LCLAT1-like"/>
    <property type="match status" value="1"/>
</dbReference>
<evidence type="ECO:0000313" key="3">
    <source>
        <dbReference type="Proteomes" id="UP000054270"/>
    </source>
</evidence>